<comment type="similarity">
    <text evidence="1 3">Belongs to the short-chain dehydrogenases/reductases (SDR) family.</text>
</comment>
<dbReference type="InterPro" id="IPR036291">
    <property type="entry name" value="NAD(P)-bd_dom_sf"/>
</dbReference>
<evidence type="ECO:0000256" key="3">
    <source>
        <dbReference type="RuleBase" id="RU000363"/>
    </source>
</evidence>
<evidence type="ECO:0000313" key="5">
    <source>
        <dbReference type="EMBL" id="WEB44414.1"/>
    </source>
</evidence>
<reference evidence="5 6" key="1">
    <citation type="submission" date="2022-03" db="EMBL/GenBank/DDBJ databases">
        <title>Streptomyces yunnanensis P86,complete genome.</title>
        <authorList>
            <person name="Chen S."/>
            <person name="Zhang Q."/>
        </authorList>
    </citation>
    <scope>NUCLEOTIDE SEQUENCE [LARGE SCALE GENOMIC DNA]</scope>
    <source>
        <strain evidence="5 6">P86</strain>
    </source>
</reference>
<dbReference type="InterPro" id="IPR020904">
    <property type="entry name" value="Sc_DH/Rdtase_CS"/>
</dbReference>
<dbReference type="SUPFAM" id="SSF51735">
    <property type="entry name" value="NAD(P)-binding Rossmann-fold domains"/>
    <property type="match status" value="1"/>
</dbReference>
<organism evidence="5 6">
    <name type="scientific">Streptomyces yunnanensis</name>
    <dbReference type="NCBI Taxonomy" id="156453"/>
    <lineage>
        <taxon>Bacteria</taxon>
        <taxon>Bacillati</taxon>
        <taxon>Actinomycetota</taxon>
        <taxon>Actinomycetes</taxon>
        <taxon>Kitasatosporales</taxon>
        <taxon>Streptomycetaceae</taxon>
        <taxon>Streptomyces</taxon>
    </lineage>
</organism>
<keyword evidence="6" id="KW-1185">Reference proteome</keyword>
<dbReference type="PROSITE" id="PS00061">
    <property type="entry name" value="ADH_SHORT"/>
    <property type="match status" value="1"/>
</dbReference>
<accession>A0ABY8AJN6</accession>
<gene>
    <name evidence="5" type="ORF">MOV08_37365</name>
</gene>
<feature type="domain" description="Ketoreductase" evidence="4">
    <location>
        <begin position="10"/>
        <end position="193"/>
    </location>
</feature>
<evidence type="ECO:0000256" key="1">
    <source>
        <dbReference type="ARBA" id="ARBA00006484"/>
    </source>
</evidence>
<evidence type="ECO:0000313" key="6">
    <source>
        <dbReference type="Proteomes" id="UP001218629"/>
    </source>
</evidence>
<dbReference type="RefSeq" id="WP_275310587.1">
    <property type="nucleotide sequence ID" value="NZ_CP095749.1"/>
</dbReference>
<dbReference type="PRINTS" id="PR00081">
    <property type="entry name" value="GDHRDH"/>
</dbReference>
<dbReference type="InterPro" id="IPR002347">
    <property type="entry name" value="SDR_fam"/>
</dbReference>
<dbReference type="SMART" id="SM00822">
    <property type="entry name" value="PKS_KR"/>
    <property type="match status" value="1"/>
</dbReference>
<dbReference type="Pfam" id="PF00106">
    <property type="entry name" value="adh_short"/>
    <property type="match status" value="1"/>
</dbReference>
<evidence type="ECO:0000256" key="2">
    <source>
        <dbReference type="ARBA" id="ARBA00023002"/>
    </source>
</evidence>
<dbReference type="EMBL" id="CP095749">
    <property type="protein sequence ID" value="WEB44414.1"/>
    <property type="molecule type" value="Genomic_DNA"/>
</dbReference>
<keyword evidence="2" id="KW-0560">Oxidoreductase</keyword>
<dbReference type="InterPro" id="IPR057326">
    <property type="entry name" value="KR_dom"/>
</dbReference>
<name>A0ABY8AJN6_9ACTN</name>
<dbReference type="PANTHER" id="PTHR43391:SF86">
    <property type="entry name" value="SHORT-CHAIN DEHYDROGENASE_REDUCTASE FAMILY PROTEIN"/>
    <property type="match status" value="1"/>
</dbReference>
<dbReference type="PANTHER" id="PTHR43391">
    <property type="entry name" value="RETINOL DEHYDROGENASE-RELATED"/>
    <property type="match status" value="1"/>
</dbReference>
<dbReference type="CDD" id="cd05374">
    <property type="entry name" value="17beta-HSD-like_SDR_c"/>
    <property type="match status" value="1"/>
</dbReference>
<evidence type="ECO:0000259" key="4">
    <source>
        <dbReference type="SMART" id="SM00822"/>
    </source>
</evidence>
<dbReference type="Gene3D" id="3.40.50.720">
    <property type="entry name" value="NAD(P)-binding Rossmann-like Domain"/>
    <property type="match status" value="1"/>
</dbReference>
<sequence length="289" mass="29675">MVEKAGSARGVVLITGTSSGIGLATAVAAARAGYTVVATLRDPERAGALRTAADEAGVTLDIRRLDITEETSLTDTVAEVAAAYGRLDAVVNNAGAGSVGTLELLTMDQIRAAFETNFFGTIAVTRAALPHLRSSRGRLVTIGSIGGIVGQPFNETYCAAKAAVEAYLESLAPVADTVGVTVSIVEPGPVLSSFVDNIDLDRPAMLAAAGPYTPALGGYLEYVPEMFASAQTPEEVAATVLDVLADPAPPFRVQTSQFAKEFVAGKLADLDGSAVVSTTRKWLGAASAE</sequence>
<dbReference type="Proteomes" id="UP001218629">
    <property type="component" value="Chromosome"/>
</dbReference>
<proteinExistence type="inferred from homology"/>
<protein>
    <submittedName>
        <fullName evidence="5">SDR family oxidoreductase</fullName>
    </submittedName>
</protein>
<dbReference type="PRINTS" id="PR00080">
    <property type="entry name" value="SDRFAMILY"/>
</dbReference>